<organism evidence="1">
    <name type="scientific">uncultured Caudovirales phage</name>
    <dbReference type="NCBI Taxonomy" id="2100421"/>
    <lineage>
        <taxon>Viruses</taxon>
        <taxon>Duplodnaviria</taxon>
        <taxon>Heunggongvirae</taxon>
        <taxon>Uroviricota</taxon>
        <taxon>Caudoviricetes</taxon>
        <taxon>Peduoviridae</taxon>
        <taxon>Maltschvirus</taxon>
        <taxon>Maltschvirus maltsch</taxon>
    </lineage>
</organism>
<protein>
    <recommendedName>
        <fullName evidence="2">Phage gp6-like head-tail connector protein</fullName>
    </recommendedName>
</protein>
<proteinExistence type="predicted"/>
<gene>
    <name evidence="1" type="ORF">UFOVP236_46</name>
</gene>
<evidence type="ECO:0000313" key="1">
    <source>
        <dbReference type="EMBL" id="CAB5220396.1"/>
    </source>
</evidence>
<evidence type="ECO:0008006" key="2">
    <source>
        <dbReference type="Google" id="ProtNLM"/>
    </source>
</evidence>
<sequence length="109" mass="12349">MSTLQILVDDARVLLNDIDKNRYTDALLLRYANEAIAEAKRIRPDFFLGAFKTSLSTLALTDVSPIPLEYEAYVKDYVIARANSQDDEYSIDGRASAFMQRFKTGMMSI</sequence>
<name>A0A6J7WR59_9CAUD</name>
<accession>A0A6J7WR59</accession>
<reference evidence="1" key="1">
    <citation type="submission" date="2020-05" db="EMBL/GenBank/DDBJ databases">
        <authorList>
            <person name="Chiriac C."/>
            <person name="Salcher M."/>
            <person name="Ghai R."/>
            <person name="Kavagutti S V."/>
        </authorList>
    </citation>
    <scope>NUCLEOTIDE SEQUENCE</scope>
</reference>
<dbReference type="EMBL" id="LR798284">
    <property type="protein sequence ID" value="CAB5220396.1"/>
    <property type="molecule type" value="Genomic_DNA"/>
</dbReference>